<comment type="caution">
    <text evidence="2">The sequence shown here is derived from an EMBL/GenBank/DDBJ whole genome shotgun (WGS) entry which is preliminary data.</text>
</comment>
<feature type="non-terminal residue" evidence="2">
    <location>
        <position position="131"/>
    </location>
</feature>
<proteinExistence type="predicted"/>
<protein>
    <submittedName>
        <fullName evidence="2">Uncharacterized protein</fullName>
    </submittedName>
</protein>
<accession>A0ABN9SA07</accession>
<keyword evidence="3" id="KW-1185">Reference proteome</keyword>
<feature type="transmembrane region" description="Helical" evidence="1">
    <location>
        <begin position="33"/>
        <end position="55"/>
    </location>
</feature>
<dbReference type="PANTHER" id="PTHR43336:SF3">
    <property type="entry name" value="GUANYLATE CYCLASE DOMAIN-CONTAINING PROTEIN"/>
    <property type="match status" value="1"/>
</dbReference>
<organism evidence="2 3">
    <name type="scientific">Prorocentrum cordatum</name>
    <dbReference type="NCBI Taxonomy" id="2364126"/>
    <lineage>
        <taxon>Eukaryota</taxon>
        <taxon>Sar</taxon>
        <taxon>Alveolata</taxon>
        <taxon>Dinophyceae</taxon>
        <taxon>Prorocentrales</taxon>
        <taxon>Prorocentraceae</taxon>
        <taxon>Prorocentrum</taxon>
    </lineage>
</organism>
<dbReference type="PANTHER" id="PTHR43336">
    <property type="entry name" value="OXYGEN SENSOR HISTIDINE KINASE RESPONSE REGULATOR DEVS/DOSS"/>
    <property type="match status" value="1"/>
</dbReference>
<dbReference type="Proteomes" id="UP001189429">
    <property type="component" value="Unassembled WGS sequence"/>
</dbReference>
<dbReference type="EMBL" id="CAUYUJ010010190">
    <property type="protein sequence ID" value="CAK0828747.1"/>
    <property type="molecule type" value="Genomic_DNA"/>
</dbReference>
<evidence type="ECO:0000313" key="2">
    <source>
        <dbReference type="EMBL" id="CAK0828747.1"/>
    </source>
</evidence>
<keyword evidence="1" id="KW-1133">Transmembrane helix</keyword>
<sequence>MGASGITRPMLIELNSEPDLIFVFDLRPWARKAAVFSILQTLFVCVILLIGALAFSHDANVLVLQPIERMINKVERIRDNPLFAMRLGDETYREAQAQEEEIASAPGENGRWKRCMDSCGACRRRQRSATK</sequence>
<reference evidence="2" key="1">
    <citation type="submission" date="2023-10" db="EMBL/GenBank/DDBJ databases">
        <authorList>
            <person name="Chen Y."/>
            <person name="Shah S."/>
            <person name="Dougan E. K."/>
            <person name="Thang M."/>
            <person name="Chan C."/>
        </authorList>
    </citation>
    <scope>NUCLEOTIDE SEQUENCE [LARGE SCALE GENOMIC DNA]</scope>
</reference>
<evidence type="ECO:0000313" key="3">
    <source>
        <dbReference type="Proteomes" id="UP001189429"/>
    </source>
</evidence>
<gene>
    <name evidence="2" type="ORF">PCOR1329_LOCUS27894</name>
</gene>
<name>A0ABN9SA07_9DINO</name>
<keyword evidence="1" id="KW-0472">Membrane</keyword>
<keyword evidence="1" id="KW-0812">Transmembrane</keyword>
<evidence type="ECO:0000256" key="1">
    <source>
        <dbReference type="SAM" id="Phobius"/>
    </source>
</evidence>